<keyword evidence="8" id="KW-1185">Reference proteome</keyword>
<dbReference type="PIRSF" id="PIRSF038994">
    <property type="entry name" value="NagA"/>
    <property type="match status" value="1"/>
</dbReference>
<evidence type="ECO:0000256" key="3">
    <source>
        <dbReference type="ARBA" id="ARBA00022801"/>
    </source>
</evidence>
<comment type="similarity">
    <text evidence="1 5">Belongs to the metallo-dependent hydrolases superfamily. NagA family.</text>
</comment>
<dbReference type="Gene3D" id="2.30.40.10">
    <property type="entry name" value="Urease, subunit C, domain 1"/>
    <property type="match status" value="1"/>
</dbReference>
<dbReference type="EMBL" id="CP090958">
    <property type="protein sequence ID" value="WGW10479.1"/>
    <property type="molecule type" value="Genomic_DNA"/>
</dbReference>
<proteinExistence type="inferred from homology"/>
<dbReference type="RefSeq" id="WP_349637258.1">
    <property type="nucleotide sequence ID" value="NZ_CP090958.1"/>
</dbReference>
<dbReference type="InterPro" id="IPR003764">
    <property type="entry name" value="GlcNAc_6-P_deAcase"/>
</dbReference>
<evidence type="ECO:0000313" key="7">
    <source>
        <dbReference type="EMBL" id="WGW10479.1"/>
    </source>
</evidence>
<dbReference type="PANTHER" id="PTHR11113:SF14">
    <property type="entry name" value="N-ACETYLGLUCOSAMINE-6-PHOSPHATE DEACETYLASE"/>
    <property type="match status" value="1"/>
</dbReference>
<name>A0ABY8QQ41_9MICO</name>
<gene>
    <name evidence="7" type="ORF">LWF01_09985</name>
</gene>
<reference evidence="7 8" key="1">
    <citation type="submission" date="2023-05" db="EMBL/GenBank/DDBJ databases">
        <title>Lithophilousrod everest ZFBP1038 complete genpme.</title>
        <authorList>
            <person name="Tian M."/>
        </authorList>
    </citation>
    <scope>NUCLEOTIDE SEQUENCE [LARGE SCALE GENOMIC DNA]</scope>
    <source>
        <strain evidence="7 8">ZFBP1038</strain>
    </source>
</reference>
<evidence type="ECO:0000259" key="6">
    <source>
        <dbReference type="Pfam" id="PF01979"/>
    </source>
</evidence>
<keyword evidence="3 5" id="KW-0378">Hydrolase</keyword>
<dbReference type="InterPro" id="IPR006680">
    <property type="entry name" value="Amidohydro-rel"/>
</dbReference>
<dbReference type="InterPro" id="IPR032466">
    <property type="entry name" value="Metal_Hydrolase"/>
</dbReference>
<protein>
    <submittedName>
        <fullName evidence="7">Amidohydrolase family protein</fullName>
    </submittedName>
</protein>
<evidence type="ECO:0000256" key="4">
    <source>
        <dbReference type="ARBA" id="ARBA00023277"/>
    </source>
</evidence>
<dbReference type="Gene3D" id="3.20.20.140">
    <property type="entry name" value="Metal-dependent hydrolases"/>
    <property type="match status" value="1"/>
</dbReference>
<evidence type="ECO:0000256" key="1">
    <source>
        <dbReference type="ARBA" id="ARBA00010716"/>
    </source>
</evidence>
<evidence type="ECO:0000256" key="2">
    <source>
        <dbReference type="ARBA" id="ARBA00022723"/>
    </source>
</evidence>
<keyword evidence="4 5" id="KW-0119">Carbohydrate metabolism</keyword>
<dbReference type="SUPFAM" id="SSF51556">
    <property type="entry name" value="Metallo-dependent hydrolases"/>
    <property type="match status" value="1"/>
</dbReference>
<dbReference type="Pfam" id="PF01979">
    <property type="entry name" value="Amidohydro_1"/>
    <property type="match status" value="1"/>
</dbReference>
<sequence length="410" mass="42206">MNKHAKSPDVPAVDTVLIGRVVTDGYSIEDALVAIAQGALIYAGPRAEAPVEDHWPASERLPESAVLLPGLIDLHCHGGAGFDFASGSVEDARAAAAFHRRSGTTTLLGSLVTAAPEDLVARTRLLAQLAEDDEIAGIHWEGPFLSPQRAGAQDPQYLLDPDLELVQSLITASGGYGASMTLAPELPGASELIDLLTISSIVPSIGHTDADASTTRAALTQAAAELTGSSGVIDQRPTATHLFNAMRPLHHRDPGPIAASLEAAGESNAVVELIADNVHLSPDTVKMVFSTVGASCIALVTDAMAAAGCADGNYQLGPAKVVVTHGVARLADGDSIAGGTSTLLDVVRCTVAAGVPIEDAVLAATYTPASVLGLADSIGSLREGHQADILVCDEGLNLHRVMRSGEWLTD</sequence>
<evidence type="ECO:0000313" key="8">
    <source>
        <dbReference type="Proteomes" id="UP001209083"/>
    </source>
</evidence>
<dbReference type="PANTHER" id="PTHR11113">
    <property type="entry name" value="N-ACETYLGLUCOSAMINE-6-PHOSPHATE DEACETYLASE"/>
    <property type="match status" value="1"/>
</dbReference>
<feature type="domain" description="Amidohydrolase-related" evidence="6">
    <location>
        <begin position="66"/>
        <end position="407"/>
    </location>
</feature>
<dbReference type="InterPro" id="IPR011059">
    <property type="entry name" value="Metal-dep_hydrolase_composite"/>
</dbReference>
<keyword evidence="2" id="KW-0479">Metal-binding</keyword>
<dbReference type="SUPFAM" id="SSF51338">
    <property type="entry name" value="Composite domain of metallo-dependent hydrolases"/>
    <property type="match status" value="1"/>
</dbReference>
<accession>A0ABY8QQ41</accession>
<organism evidence="7 8">
    <name type="scientific">Saxibacter everestensis</name>
    <dbReference type="NCBI Taxonomy" id="2909229"/>
    <lineage>
        <taxon>Bacteria</taxon>
        <taxon>Bacillati</taxon>
        <taxon>Actinomycetota</taxon>
        <taxon>Actinomycetes</taxon>
        <taxon>Micrococcales</taxon>
        <taxon>Brevibacteriaceae</taxon>
        <taxon>Saxibacter</taxon>
    </lineage>
</organism>
<evidence type="ECO:0000256" key="5">
    <source>
        <dbReference type="PIRNR" id="PIRNR038994"/>
    </source>
</evidence>
<dbReference type="Proteomes" id="UP001209083">
    <property type="component" value="Chromosome"/>
</dbReference>